<organism evidence="1">
    <name type="scientific">Salmonella enterica subsp. enterica serovar Cerro</name>
    <dbReference type="NCBI Taxonomy" id="340188"/>
    <lineage>
        <taxon>Bacteria</taxon>
        <taxon>Pseudomonadati</taxon>
        <taxon>Pseudomonadota</taxon>
        <taxon>Gammaproteobacteria</taxon>
        <taxon>Enterobacterales</taxon>
        <taxon>Enterobacteriaceae</taxon>
        <taxon>Salmonella</taxon>
    </lineage>
</organism>
<dbReference type="InterPro" id="IPR057902">
    <property type="entry name" value="N_peptide"/>
</dbReference>
<dbReference type="AlphaFoldDB" id="A0A5W5I1R4"/>
<dbReference type="EMBL" id="AAHKKG010000001">
    <property type="protein sequence ID" value="EBX1651036.1"/>
    <property type="molecule type" value="Genomic_DNA"/>
</dbReference>
<name>A0A5W5I1R4_SALET</name>
<evidence type="ECO:0000313" key="1">
    <source>
        <dbReference type="EMBL" id="EBX1651036.1"/>
    </source>
</evidence>
<dbReference type="Pfam" id="PF25694">
    <property type="entry name" value="N_peptide"/>
    <property type="match status" value="1"/>
</dbReference>
<evidence type="ECO:0008006" key="2">
    <source>
        <dbReference type="Google" id="ProtNLM"/>
    </source>
</evidence>
<reference evidence="1" key="1">
    <citation type="submission" date="2018-06" db="EMBL/GenBank/DDBJ databases">
        <authorList>
            <person name="Ashton P.M."/>
            <person name="Dallman T."/>
            <person name="Nair S."/>
            <person name="De Pinna E."/>
            <person name="Peters T."/>
            <person name="Grant K."/>
        </authorList>
    </citation>
    <scope>NUCLEOTIDE SEQUENCE</scope>
    <source>
        <strain evidence="1">532482</strain>
    </source>
</reference>
<accession>A0A5W5I1R4</accession>
<protein>
    <recommendedName>
        <fullName evidence="2">Antitermination protein</fullName>
    </recommendedName>
</protein>
<gene>
    <name evidence="1" type="ORF">DQ894_01960</name>
</gene>
<sequence>MTVITYGKSTFAGNAKTRRHERRRKLAIERDTICNIIDSIFGCDSPDTSHEVKAKRIDRVTKAILLAGTRQKEVEVTAVKRNRIYYRDANPLGNKIHAVQKQRGKSIPAYFD</sequence>
<proteinExistence type="predicted"/>
<comment type="caution">
    <text evidence="1">The sequence shown here is derived from an EMBL/GenBank/DDBJ whole genome shotgun (WGS) entry which is preliminary data.</text>
</comment>